<evidence type="ECO:0000256" key="1">
    <source>
        <dbReference type="SAM" id="MobiDB-lite"/>
    </source>
</evidence>
<proteinExistence type="predicted"/>
<evidence type="ECO:0000313" key="3">
    <source>
        <dbReference type="Proteomes" id="UP000015105"/>
    </source>
</evidence>
<feature type="compositionally biased region" description="Low complexity" evidence="1">
    <location>
        <begin position="33"/>
        <end position="44"/>
    </location>
</feature>
<reference evidence="2" key="4">
    <citation type="submission" date="2019-03" db="UniProtKB">
        <authorList>
            <consortium name="EnsemblPlants"/>
        </authorList>
    </citation>
    <scope>IDENTIFICATION</scope>
</reference>
<accession>A0A453K9W3</accession>
<protein>
    <submittedName>
        <fullName evidence="2">Uncharacterized protein</fullName>
    </submittedName>
</protein>
<organism evidence="2 3">
    <name type="scientific">Aegilops tauschii subsp. strangulata</name>
    <name type="common">Goatgrass</name>
    <dbReference type="NCBI Taxonomy" id="200361"/>
    <lineage>
        <taxon>Eukaryota</taxon>
        <taxon>Viridiplantae</taxon>
        <taxon>Streptophyta</taxon>
        <taxon>Embryophyta</taxon>
        <taxon>Tracheophyta</taxon>
        <taxon>Spermatophyta</taxon>
        <taxon>Magnoliopsida</taxon>
        <taxon>Liliopsida</taxon>
        <taxon>Poales</taxon>
        <taxon>Poaceae</taxon>
        <taxon>BOP clade</taxon>
        <taxon>Pooideae</taxon>
        <taxon>Triticodae</taxon>
        <taxon>Triticeae</taxon>
        <taxon>Triticinae</taxon>
        <taxon>Aegilops</taxon>
    </lineage>
</organism>
<dbReference type="AlphaFoldDB" id="A0A453K9W3"/>
<reference evidence="3" key="1">
    <citation type="journal article" date="2014" name="Science">
        <title>Ancient hybridizations among the ancestral genomes of bread wheat.</title>
        <authorList>
            <consortium name="International Wheat Genome Sequencing Consortium,"/>
            <person name="Marcussen T."/>
            <person name="Sandve S.R."/>
            <person name="Heier L."/>
            <person name="Spannagl M."/>
            <person name="Pfeifer M."/>
            <person name="Jakobsen K.S."/>
            <person name="Wulff B.B."/>
            <person name="Steuernagel B."/>
            <person name="Mayer K.F."/>
            <person name="Olsen O.A."/>
        </authorList>
    </citation>
    <scope>NUCLEOTIDE SEQUENCE [LARGE SCALE GENOMIC DNA]</scope>
    <source>
        <strain evidence="3">cv. AL8/78</strain>
    </source>
</reference>
<feature type="compositionally biased region" description="Basic residues" evidence="1">
    <location>
        <begin position="7"/>
        <end position="18"/>
    </location>
</feature>
<dbReference type="Proteomes" id="UP000015105">
    <property type="component" value="Chromosome 5D"/>
</dbReference>
<reference evidence="3" key="2">
    <citation type="journal article" date="2017" name="Nat. Plants">
        <title>The Aegilops tauschii genome reveals multiple impacts of transposons.</title>
        <authorList>
            <person name="Zhao G."/>
            <person name="Zou C."/>
            <person name="Li K."/>
            <person name="Wang K."/>
            <person name="Li T."/>
            <person name="Gao L."/>
            <person name="Zhang X."/>
            <person name="Wang H."/>
            <person name="Yang Z."/>
            <person name="Liu X."/>
            <person name="Jiang W."/>
            <person name="Mao L."/>
            <person name="Kong X."/>
            <person name="Jiao Y."/>
            <person name="Jia J."/>
        </authorList>
    </citation>
    <scope>NUCLEOTIDE SEQUENCE [LARGE SCALE GENOMIC DNA]</scope>
    <source>
        <strain evidence="3">cv. AL8/78</strain>
    </source>
</reference>
<reference evidence="2" key="5">
    <citation type="journal article" date="2021" name="G3 (Bethesda)">
        <title>Aegilops tauschii genome assembly Aet v5.0 features greater sequence contiguity and improved annotation.</title>
        <authorList>
            <person name="Wang L."/>
            <person name="Zhu T."/>
            <person name="Rodriguez J.C."/>
            <person name="Deal K.R."/>
            <person name="Dubcovsky J."/>
            <person name="McGuire P.E."/>
            <person name="Lux T."/>
            <person name="Spannagl M."/>
            <person name="Mayer K.F.X."/>
            <person name="Baldrich P."/>
            <person name="Meyers B.C."/>
            <person name="Huo N."/>
            <person name="Gu Y.Q."/>
            <person name="Zhou H."/>
            <person name="Devos K.M."/>
            <person name="Bennetzen J.L."/>
            <person name="Unver T."/>
            <person name="Budak H."/>
            <person name="Gulick P.J."/>
            <person name="Galiba G."/>
            <person name="Kalapos B."/>
            <person name="Nelson D.R."/>
            <person name="Li P."/>
            <person name="You F.M."/>
            <person name="Luo M.C."/>
            <person name="Dvorak J."/>
        </authorList>
    </citation>
    <scope>NUCLEOTIDE SEQUENCE [LARGE SCALE GENOMIC DNA]</scope>
    <source>
        <strain evidence="2">cv. AL8/78</strain>
    </source>
</reference>
<sequence length="74" mass="8319">MTTRSASAKKHLHHPRGKRGSEDRRRRSYSKATTTGRPTRPRPGQLEEPQPVHATAAGRPTRCRTSDTLQPPHD</sequence>
<keyword evidence="3" id="KW-1185">Reference proteome</keyword>
<name>A0A453K9W3_AEGTS</name>
<reference evidence="2" key="3">
    <citation type="journal article" date="2017" name="Nature">
        <title>Genome sequence of the progenitor of the wheat D genome Aegilops tauschii.</title>
        <authorList>
            <person name="Luo M.C."/>
            <person name="Gu Y.Q."/>
            <person name="Puiu D."/>
            <person name="Wang H."/>
            <person name="Twardziok S.O."/>
            <person name="Deal K.R."/>
            <person name="Huo N."/>
            <person name="Zhu T."/>
            <person name="Wang L."/>
            <person name="Wang Y."/>
            <person name="McGuire P.E."/>
            <person name="Liu S."/>
            <person name="Long H."/>
            <person name="Ramasamy R.K."/>
            <person name="Rodriguez J.C."/>
            <person name="Van S.L."/>
            <person name="Yuan L."/>
            <person name="Wang Z."/>
            <person name="Xia Z."/>
            <person name="Xiao L."/>
            <person name="Anderson O.D."/>
            <person name="Ouyang S."/>
            <person name="Liang Y."/>
            <person name="Zimin A.V."/>
            <person name="Pertea G."/>
            <person name="Qi P."/>
            <person name="Bennetzen J.L."/>
            <person name="Dai X."/>
            <person name="Dawson M.W."/>
            <person name="Muller H.G."/>
            <person name="Kugler K."/>
            <person name="Rivarola-Duarte L."/>
            <person name="Spannagl M."/>
            <person name="Mayer K.F.X."/>
            <person name="Lu F.H."/>
            <person name="Bevan M.W."/>
            <person name="Leroy P."/>
            <person name="Li P."/>
            <person name="You F.M."/>
            <person name="Sun Q."/>
            <person name="Liu Z."/>
            <person name="Lyons E."/>
            <person name="Wicker T."/>
            <person name="Salzberg S.L."/>
            <person name="Devos K.M."/>
            <person name="Dvorak J."/>
        </authorList>
    </citation>
    <scope>NUCLEOTIDE SEQUENCE [LARGE SCALE GENOMIC DNA]</scope>
    <source>
        <strain evidence="2">cv. AL8/78</strain>
    </source>
</reference>
<evidence type="ECO:0000313" key="2">
    <source>
        <dbReference type="EnsemblPlants" id="AET5Gv20348600.3"/>
    </source>
</evidence>
<dbReference type="Gramene" id="AET5Gv20348600.3">
    <property type="protein sequence ID" value="AET5Gv20348600.3"/>
    <property type="gene ID" value="AET5Gv20348600"/>
</dbReference>
<feature type="region of interest" description="Disordered" evidence="1">
    <location>
        <begin position="1"/>
        <end position="74"/>
    </location>
</feature>
<dbReference type="EnsemblPlants" id="AET5Gv20348600.3">
    <property type="protein sequence ID" value="AET5Gv20348600.3"/>
    <property type="gene ID" value="AET5Gv20348600"/>
</dbReference>